<accession>A0A915WRG5</accession>
<organism evidence="1 2">
    <name type="scientific">Nanobdella aerobiophila</name>
    <dbReference type="NCBI Taxonomy" id="2586965"/>
    <lineage>
        <taxon>Archaea</taxon>
        <taxon>Nanobdellota</taxon>
        <taxon>Nanobdellia</taxon>
        <taxon>Nanobdellales</taxon>
        <taxon>Nanobdellaceae</taxon>
        <taxon>Nanobdella</taxon>
    </lineage>
</organism>
<dbReference type="SUPFAM" id="SSF53613">
    <property type="entry name" value="Ribokinase-like"/>
    <property type="match status" value="1"/>
</dbReference>
<reference evidence="2" key="1">
    <citation type="journal article" date="2022" name="Int. J. Syst. Evol. Microbiol.">
        <title>Nanobdella aerobiophila gen. nov., sp. nov., a thermoacidophilic, obligate ectosymbiotic archaeon, and proposal of Nanobdellaceae fam. nov., Nanobdellales ord. nov. and Nanobdellia class. nov.</title>
        <authorList>
            <person name="Kato S."/>
            <person name="Ogasawara A."/>
            <person name="Itoh T."/>
            <person name="Sakai H.D."/>
            <person name="Shimizu M."/>
            <person name="Yuki M."/>
            <person name="Kaneko M."/>
            <person name="Takashina T."/>
            <person name="Ohkuma M."/>
        </authorList>
    </citation>
    <scope>NUCLEOTIDE SEQUENCE [LARGE SCALE GENOMIC DNA]</scope>
    <source>
        <strain evidence="2">MJ1</strain>
    </source>
</reference>
<keyword evidence="2" id="KW-1185">Reference proteome</keyword>
<dbReference type="Gene3D" id="3.40.1190.20">
    <property type="match status" value="1"/>
</dbReference>
<sequence length="286" mass="33350">MITSLPDLFIDILIKNIKINKNTGNINKDIIIKLGGNAGNFSLALAKLNIENNLIAGCNKLLEYYFKNYIDDHKLKINFLPVYKDISITISFENDDDRTMITDPKGIQIDDQDIKEYYNLISKSDYIFFGNWNNNKKSNKLLKYVLDTNNKIYLDMGDPSVNKENLEEFIEIIKEKKIWVLGLNDYELKYLGKYIGIKGSIQYISNRIYNEFNLEHLDVHSPDFVYTLPSDKYIEIKKIKPKIITGVGDYWNAGNFYGYINNFDDSERLNFANNFAKMYISKKIEI</sequence>
<dbReference type="KEGG" id="naer:MJ1_0442"/>
<name>A0A915WRG5_9ARCH</name>
<dbReference type="AlphaFoldDB" id="A0A915WRG5"/>
<dbReference type="GeneID" id="74568388"/>
<dbReference type="Proteomes" id="UP001055553">
    <property type="component" value="Chromosome"/>
</dbReference>
<evidence type="ECO:0000313" key="1">
    <source>
        <dbReference type="EMBL" id="BBL45603.1"/>
    </source>
</evidence>
<evidence type="ECO:0000313" key="2">
    <source>
        <dbReference type="Proteomes" id="UP001055553"/>
    </source>
</evidence>
<proteinExistence type="predicted"/>
<dbReference type="EMBL" id="AP019769">
    <property type="protein sequence ID" value="BBL45603.1"/>
    <property type="molecule type" value="Genomic_DNA"/>
</dbReference>
<dbReference type="RefSeq" id="WP_258392920.1">
    <property type="nucleotide sequence ID" value="NZ_AP019769.1"/>
</dbReference>
<dbReference type="InterPro" id="IPR029056">
    <property type="entry name" value="Ribokinase-like"/>
</dbReference>
<protein>
    <submittedName>
        <fullName evidence="1">Ribokinase-like domain-containing protein</fullName>
    </submittedName>
</protein>
<gene>
    <name evidence="1" type="ORF">MJ1_0442</name>
</gene>